<dbReference type="EMBL" id="JACAGJ010000003">
    <property type="protein sequence ID" value="MDM1072143.1"/>
    <property type="molecule type" value="Genomic_DNA"/>
</dbReference>
<evidence type="ECO:0000256" key="1">
    <source>
        <dbReference type="SAM" id="MobiDB-lite"/>
    </source>
</evidence>
<feature type="compositionally biased region" description="Polar residues" evidence="1">
    <location>
        <begin position="1837"/>
        <end position="1847"/>
    </location>
</feature>
<dbReference type="InterPro" id="IPR027417">
    <property type="entry name" value="P-loop_NTPase"/>
</dbReference>
<dbReference type="InterPro" id="IPR014001">
    <property type="entry name" value="Helicase_ATP-bd"/>
</dbReference>
<dbReference type="SMART" id="SM00487">
    <property type="entry name" value="DEXDc"/>
    <property type="match status" value="1"/>
</dbReference>
<feature type="compositionally biased region" description="Basic and acidic residues" evidence="1">
    <location>
        <begin position="372"/>
        <end position="389"/>
    </location>
</feature>
<dbReference type="InterPro" id="IPR029063">
    <property type="entry name" value="SAM-dependent_MTases_sf"/>
</dbReference>
<name>A0AAJ1QDN8_9FLAO</name>
<dbReference type="Gene3D" id="3.40.1360.10">
    <property type="match status" value="1"/>
</dbReference>
<feature type="region of interest" description="Disordered" evidence="1">
    <location>
        <begin position="1836"/>
        <end position="1860"/>
    </location>
</feature>
<gene>
    <name evidence="5" type="ORF">HX001_06495</name>
</gene>
<evidence type="ECO:0000259" key="4">
    <source>
        <dbReference type="PROSITE" id="PS51194"/>
    </source>
</evidence>
<dbReference type="InterPro" id="IPR011639">
    <property type="entry name" value="MethylTrfase_TaqI-like_dom"/>
</dbReference>
<dbReference type="InterPro" id="IPR002052">
    <property type="entry name" value="DNA_methylase_N6_adenine_CS"/>
</dbReference>
<dbReference type="SUPFAM" id="SSF53335">
    <property type="entry name" value="S-adenosyl-L-methionine-dependent methyltransferases"/>
    <property type="match status" value="1"/>
</dbReference>
<feature type="region of interest" description="Disordered" evidence="1">
    <location>
        <begin position="302"/>
        <end position="424"/>
    </location>
</feature>
<dbReference type="PROSITE" id="PS50880">
    <property type="entry name" value="TOPRIM"/>
    <property type="match status" value="1"/>
</dbReference>
<dbReference type="SUPFAM" id="SSF57783">
    <property type="entry name" value="Zinc beta-ribbon"/>
    <property type="match status" value="1"/>
</dbReference>
<comment type="caution">
    <text evidence="5">The sequence shown here is derived from an EMBL/GenBank/DDBJ whole genome shotgun (WGS) entry which is preliminary data.</text>
</comment>
<feature type="compositionally biased region" description="Basic and acidic residues" evidence="1">
    <location>
        <begin position="335"/>
        <end position="347"/>
    </location>
</feature>
<sequence>MGYTQEEIEKISNSISVLDFFLYLESKGKVKFERKAGNDVYFRTENNKFSVSDSNFYDFKTGEGGKIIKAVMTLENKSWKQSLDFLSNFSSLEKKEDFAERKQEFKRKERSSYSEIKIQYSGVPNNEKLLNYFEERGISKEILQEYTRQIHYENNGKKYFGIGIENHSGGFEVRNPLAKIKIGKSDISEIKGSKNELIVFEGMTDMLSFLQLQKLNGNNNNRTLVSLNSITNVDSFLETYKDFKGKLFLCLDGDISGNLATQKIEQKFSQKNLKDVRALYSISENGNNDLNDYLQNKLKNSIFKQQKPSENERNRTESDRLPETQQMERGLSESNIRKPFEESKSEQIGDYIGGQKMGSNNVGNGFTSSERTNFRPEPGGRRSSDKSQQEDAQENAGRKNSLGRIISRRVVSNRESGELKPTDNNTLDNLISELQGKKVTNEDIEKIVSKIAYISSDNKVELYDNVRITDEIKDICNQYTSGGVSKEGRGVLDEYYTNEQIVRAIRNLIKNDFKDKKSITVLEPSVGTGNFLSLTKELSIPAFVTGFEINPTTAIIAKILHPEADINLRSFETEFIDENGVKTNPQNYENQYDLVIGNPPYGEHRGFYKGLGEESKISKYEDYFVKRSLDVLKEGGTLAMVLPSGWLNRQSKLSGAEISNAFRLPVGAFSGTQIGTDIIILKKNSSIQKQNISEYFVENSKKILGEVKEKSNRFGRNEEYVSGDLNSALLKIEEIQNKKHTSEIQINLFENFSDKKKEVIPEQENTEENIEQVSETNISLETIKLRIDTVLDTLKNIKFQTPAVKSEIKKYEQHKENLDRLSSKQLTDLLKTSEKILDRYSEKRNSEYKIQSKPEIKKGILKYEFLKEDTIIAAAEQNNPGISKEEINAFRDTDYNGTITNYNEHSKYANYIDGKWIHDFYYTEGNIYQKLEQLEKDFTDKNSQQYVKQKGILEKVLPLAKTLEQIIISPNHEFVHQFDLGTIEKERWNSSSRKTEMVIENYNLAEKFKDFIKDLSSEAFQGSSSWEVREFVDNQSVTGSDKERNALIRERRKEAANDLFRKFIKEELSDDLKQRFVKEFNKNYNNIHVPDYSKFPLFSKIHQNFKGQELKLTEVQKAGIGRMTTKGVGVLAHEVGFGKTLSGILSIHEAMERGNSRRPLIAVPNESILKQWVETIFETIPNAKINVLGNLGKDYDLSKFDNKDGEITLVTYEGFNNIGFSQEITERLASKFNYISDNELRSVTHTERDFQKELQKDKEIEGKMKRGKIYDWEDFGFDHLTFDEVHNANHIVGKVRIEDRRFASDFRNQNQQTSKLGINTWMAAQYIQEQNNGRNVSLLSATPFTNKPLEYYSILSLVANNRLEDSGYFNVNNFFETFMEADNEMEIDAKGDIKFKTNVRRFKNNTLFQQLLSEFIDIKGEEDNPELVRPNKINKEYKVEQNKLTKEQYDHLNESFNETEKGAILTHILNARLIAISPYLSPYYNGLEPSYKFFVEDSPKLNQTMKLISQNKKDIPSAGQIIYSELAVSEFPKLKEYLVNEVGYKNDEVGIISGATSKANRLKIQNDFNSGKIKIVIGSEAIQEGMNLQEKASDIYFLSLPYNFTSLRQVEGRIWRQGNENENVRMNFMLTNDSIDVFMLQKLQAKQARYMESMKKGADVLDISDINTQELKTAIITDPITRANIEIEILKKKIESEKNRFLADNSFVLRKFEDYLKVKSIVDEKENRFQTILGYSQTEDENTQYWKNKLPDYQSYIDIAKKDVEKVIQELSEKGVNVAEIEKQTRFTESKIEELNAKLENLPEIRNELIGQYKLEKEEALKKTENFDYVMERQNENTKLFSKNNNTKVEENLSYSGRKR</sequence>
<dbReference type="Gene3D" id="3.40.50.150">
    <property type="entry name" value="Vaccinia Virus protein VP39"/>
    <property type="match status" value="1"/>
</dbReference>
<dbReference type="SMART" id="SM00490">
    <property type="entry name" value="HELICc"/>
    <property type="match status" value="1"/>
</dbReference>
<dbReference type="PANTHER" id="PTHR10799">
    <property type="entry name" value="SNF2/RAD54 HELICASE FAMILY"/>
    <property type="match status" value="1"/>
</dbReference>
<dbReference type="SUPFAM" id="SSF52540">
    <property type="entry name" value="P-loop containing nucleoside triphosphate hydrolases"/>
    <property type="match status" value="2"/>
</dbReference>
<dbReference type="GO" id="GO:0016787">
    <property type="term" value="F:hydrolase activity"/>
    <property type="evidence" value="ECO:0007669"/>
    <property type="project" value="InterPro"/>
</dbReference>
<dbReference type="Pfam" id="PF04851">
    <property type="entry name" value="ResIII"/>
    <property type="match status" value="1"/>
</dbReference>
<dbReference type="GO" id="GO:0006304">
    <property type="term" value="P:DNA modification"/>
    <property type="evidence" value="ECO:0007669"/>
    <property type="project" value="InterPro"/>
</dbReference>
<evidence type="ECO:0000259" key="3">
    <source>
        <dbReference type="PROSITE" id="PS51192"/>
    </source>
</evidence>
<dbReference type="GO" id="GO:0032259">
    <property type="term" value="P:methylation"/>
    <property type="evidence" value="ECO:0007669"/>
    <property type="project" value="InterPro"/>
</dbReference>
<reference evidence="5" key="1">
    <citation type="submission" date="2020-06" db="EMBL/GenBank/DDBJ databases">
        <authorList>
            <person name="Dong N."/>
        </authorList>
    </citation>
    <scope>NUCLEOTIDE SEQUENCE</scope>
    <source>
        <strain evidence="5">R655-4</strain>
    </source>
</reference>
<dbReference type="InterPro" id="IPR006171">
    <property type="entry name" value="TOPRIM_dom"/>
</dbReference>
<dbReference type="GO" id="GO:0003677">
    <property type="term" value="F:DNA binding"/>
    <property type="evidence" value="ECO:0007669"/>
    <property type="project" value="InterPro"/>
</dbReference>
<feature type="domain" description="Toprim" evidence="2">
    <location>
        <begin position="195"/>
        <end position="285"/>
    </location>
</feature>
<proteinExistence type="predicted"/>
<dbReference type="GO" id="GO:0005524">
    <property type="term" value="F:ATP binding"/>
    <property type="evidence" value="ECO:0007669"/>
    <property type="project" value="InterPro"/>
</dbReference>
<feature type="compositionally biased region" description="Polar residues" evidence="1">
    <location>
        <begin position="357"/>
        <end position="371"/>
    </location>
</feature>
<dbReference type="InterPro" id="IPR034154">
    <property type="entry name" value="TOPRIM_DnaG/twinkle"/>
</dbReference>
<dbReference type="CDD" id="cd01029">
    <property type="entry name" value="TOPRIM_primases"/>
    <property type="match status" value="1"/>
</dbReference>
<evidence type="ECO:0000313" key="5">
    <source>
        <dbReference type="EMBL" id="MDM1072143.1"/>
    </source>
</evidence>
<evidence type="ECO:0000313" key="6">
    <source>
        <dbReference type="Proteomes" id="UP001170959"/>
    </source>
</evidence>
<dbReference type="Proteomes" id="UP001170959">
    <property type="component" value="Unassembled WGS sequence"/>
</dbReference>
<dbReference type="Pfam" id="PF00271">
    <property type="entry name" value="Helicase_C"/>
    <property type="match status" value="1"/>
</dbReference>
<dbReference type="Gene3D" id="3.40.50.300">
    <property type="entry name" value="P-loop containing nucleotide triphosphate hydrolases"/>
    <property type="match status" value="2"/>
</dbReference>
<dbReference type="InterPro" id="IPR006935">
    <property type="entry name" value="Helicase/UvrB_N"/>
</dbReference>
<dbReference type="GO" id="GO:0009007">
    <property type="term" value="F:site-specific DNA-methyltransferase (adenine-specific) activity"/>
    <property type="evidence" value="ECO:0007669"/>
    <property type="project" value="UniProtKB-EC"/>
</dbReference>
<feature type="compositionally biased region" description="Basic and acidic residues" evidence="1">
    <location>
        <begin position="307"/>
        <end position="322"/>
    </location>
</feature>
<feature type="domain" description="Helicase ATP-binding" evidence="3">
    <location>
        <begin position="1120"/>
        <end position="1361"/>
    </location>
</feature>
<dbReference type="PROSITE" id="PS51192">
    <property type="entry name" value="HELICASE_ATP_BIND_1"/>
    <property type="match status" value="1"/>
</dbReference>
<dbReference type="RefSeq" id="WP_286492367.1">
    <property type="nucleotide sequence ID" value="NZ_JACAGJ010000003.1"/>
</dbReference>
<dbReference type="InterPro" id="IPR001650">
    <property type="entry name" value="Helicase_C-like"/>
</dbReference>
<dbReference type="Pfam" id="PF13155">
    <property type="entry name" value="Toprim_2"/>
    <property type="match status" value="1"/>
</dbReference>
<organism evidence="5 6">
    <name type="scientific">Empedobacter brevis</name>
    <dbReference type="NCBI Taxonomy" id="247"/>
    <lineage>
        <taxon>Bacteria</taxon>
        <taxon>Pseudomonadati</taxon>
        <taxon>Bacteroidota</taxon>
        <taxon>Flavobacteriia</taxon>
        <taxon>Flavobacteriales</taxon>
        <taxon>Weeksellaceae</taxon>
        <taxon>Empedobacter</taxon>
    </lineage>
</organism>
<accession>A0AAJ1QDN8</accession>
<dbReference type="PROSITE" id="PS51194">
    <property type="entry name" value="HELICASE_CTER"/>
    <property type="match status" value="1"/>
</dbReference>
<feature type="domain" description="Helicase C-terminal" evidence="4">
    <location>
        <begin position="1500"/>
        <end position="1672"/>
    </location>
</feature>
<evidence type="ECO:0000259" key="2">
    <source>
        <dbReference type="PROSITE" id="PS50880"/>
    </source>
</evidence>
<dbReference type="PRINTS" id="PR00507">
    <property type="entry name" value="N12N6MTFRASE"/>
</dbReference>
<reference evidence="5" key="2">
    <citation type="journal article" date="2022" name="Sci. Total Environ.">
        <title>Prevalence, transmission, and molecular epidemiology of tet(X)-positive bacteria among humans, animals, and environmental niches in China: An epidemiological, and genomic-based study.</title>
        <authorList>
            <person name="Dong N."/>
            <person name="Zeng Y."/>
            <person name="Cai C."/>
            <person name="Sun C."/>
            <person name="Lu J."/>
            <person name="Liu C."/>
            <person name="Zhou H."/>
            <person name="Sun Q."/>
            <person name="Shu L."/>
            <person name="Wang H."/>
            <person name="Wang Y."/>
            <person name="Wang S."/>
            <person name="Wu C."/>
            <person name="Chan E.W."/>
            <person name="Chen G."/>
            <person name="Shen Z."/>
            <person name="Chen S."/>
            <person name="Zhang R."/>
        </authorList>
    </citation>
    <scope>NUCLEOTIDE SEQUENCE</scope>
    <source>
        <strain evidence="5">R655-4</strain>
    </source>
</reference>
<protein>
    <submittedName>
        <fullName evidence="5">Toprim domain-containing protein</fullName>
    </submittedName>
</protein>
<dbReference type="Pfam" id="PF07669">
    <property type="entry name" value="Eco57I"/>
    <property type="match status" value="1"/>
</dbReference>
<dbReference type="PROSITE" id="PS00092">
    <property type="entry name" value="N6_MTASE"/>
    <property type="match status" value="1"/>
</dbReference>